<name>A0A0F7LBG5_9VIRU</name>
<organism evidence="1">
    <name type="scientific">uncultured marine virus</name>
    <dbReference type="NCBI Taxonomy" id="186617"/>
    <lineage>
        <taxon>Viruses</taxon>
        <taxon>environmental samples</taxon>
    </lineage>
</organism>
<reference evidence="1" key="1">
    <citation type="journal article" date="2015" name="Front. Microbiol.">
        <title>Combining genomic sequencing methods to explore viral diversity and reveal potential virus-host interactions.</title>
        <authorList>
            <person name="Chow C.E."/>
            <person name="Winget D.M."/>
            <person name="White R.A.III."/>
            <person name="Hallam S.J."/>
            <person name="Suttle C.A."/>
        </authorList>
    </citation>
    <scope>NUCLEOTIDE SEQUENCE</scope>
    <source>
        <strain evidence="1">Oxic3_2</strain>
    </source>
</reference>
<proteinExistence type="predicted"/>
<sequence length="95" mass="10661">MGIRGVIFDDGNSARGLNNGSFRYNICTISLDKVKPISRDKSVGYYYVFGSIISFLWLKTCCVSDCCRSAILKKTFHSGSTVVEVLFNFFSIIRI</sequence>
<accession>A0A0F7LBG5</accession>
<reference evidence="1" key="2">
    <citation type="submission" date="2015-03" db="EMBL/GenBank/DDBJ databases">
        <authorList>
            <person name="Chow C.-E.T."/>
            <person name="Winget D.M."/>
            <person name="White R.A.III."/>
            <person name="Hallam S.J."/>
            <person name="Suttle C.A."/>
        </authorList>
    </citation>
    <scope>NUCLEOTIDE SEQUENCE</scope>
    <source>
        <strain evidence="1">Oxic3_2</strain>
    </source>
</reference>
<dbReference type="EMBL" id="KR029608">
    <property type="protein sequence ID" value="AKH48717.1"/>
    <property type="molecule type" value="Genomic_DNA"/>
</dbReference>
<evidence type="ECO:0000313" key="1">
    <source>
        <dbReference type="EMBL" id="AKH48717.1"/>
    </source>
</evidence>
<protein>
    <submittedName>
        <fullName evidence="1">Uncharacterized protein</fullName>
    </submittedName>
</protein>